<evidence type="ECO:0000256" key="8">
    <source>
        <dbReference type="SAM" id="MobiDB-lite"/>
    </source>
</evidence>
<keyword evidence="4" id="KW-0862">Zinc</keyword>
<keyword evidence="2" id="KW-0479">Metal-binding</keyword>
<dbReference type="GO" id="GO:0005524">
    <property type="term" value="F:ATP binding"/>
    <property type="evidence" value="ECO:0007669"/>
    <property type="project" value="UniProtKB-KW"/>
</dbReference>
<dbReference type="GO" id="GO:0009360">
    <property type="term" value="C:DNA polymerase III complex"/>
    <property type="evidence" value="ECO:0007669"/>
    <property type="project" value="InterPro"/>
</dbReference>
<dbReference type="InterPro" id="IPR008921">
    <property type="entry name" value="DNA_pol3_clamp-load_cplx_C"/>
</dbReference>
<evidence type="ECO:0000256" key="2">
    <source>
        <dbReference type="ARBA" id="ARBA00022723"/>
    </source>
</evidence>
<dbReference type="InterPro" id="IPR045085">
    <property type="entry name" value="HLD_clamp_pol_III_gamma_tau"/>
</dbReference>
<dbReference type="InterPro" id="IPR012763">
    <property type="entry name" value="DNA_pol_III_sug/sutau_N"/>
</dbReference>
<dbReference type="NCBIfam" id="TIGR02397">
    <property type="entry name" value="dnaX_nterm"/>
    <property type="match status" value="1"/>
</dbReference>
<dbReference type="InterPro" id="IPR054506">
    <property type="entry name" value="DnaA_N-like_STI"/>
</dbReference>
<protein>
    <submittedName>
        <fullName evidence="10">Protein STICHEL-like 3</fullName>
    </submittedName>
</protein>
<sequence length="846" mass="94750">MARTSQRNKTSTTKENHIESHGHLTNSIHMHRHTPMAMGVLSDHKSLIRDLIALQRSTSLQDPSSNPRSVTELDVSSKNSRRSTHQLKTLLQQLEEMPKRKQRYKGAKRDRRTLNVRRSRARVGISEKTHKSQIAGEGKQQVELDASQDTKNVCGIPWNWSRIHHRGKSFIEKSLSCGLADARVRDADGNSQHFQGNGSNLDRPSFHMNTATESETLSESESESLPLLAEESGNDSYSDIPSDSRSGKSNCRQSRSLTQKYMPKTFKDIVGQSLVTQALANAVARKKIGLVYLFYGPHGTGKTSCARVFSKALNCQSAEQPKPCDMCNSCISHNLGKNQYIIELHPVDNSTKFEKVLESNNYSSNKYHVLIIDECNNLSPVMWGTITRAIDKEPNNVVFILISASLDLPHMVISRCQKFFFPKLKELEILNALQWVSSSEGLEVDRDALKLIASRSDGSLRDAEMTLEQLSLLGQRISVSVVQELVGMISDDKLVDLLDLALSADTINTVKNLRQLIETGVEPLALMSQLATVITDILAGSYAFSSERRRKFFKRPNLSKEDMEKLRQALRILSEAEKQLRVTADKVTWLTAALLQLAPDQNYLLPTSSGATPSNNHTPTIRENLHERVMQGNSDHDDALPSRRKNDENAPSTSNYGARSRLDNSQIWQEVLYNIQSDSLKRFLIQEAKLNSVTLGEAPTVQLTFSSNANKSKAEKFRGQILNAFEATLSCGVILEIRYETKKEIENLENGMTLRRSLTSQNRHFYSGHENEHFVRAIGPHILTEGEVIQTGPVGLGMGKRNKSFWIGEASSSDYKQHLAPPSEGWEMGFGKKDGSIAEKLERENL</sequence>
<evidence type="ECO:0000313" key="10">
    <source>
        <dbReference type="EMBL" id="KAF3324514.1"/>
    </source>
</evidence>
<feature type="compositionally biased region" description="Basic and acidic residues" evidence="8">
    <location>
        <begin position="632"/>
        <end position="648"/>
    </location>
</feature>
<dbReference type="EMBL" id="SWLB01000021">
    <property type="protein sequence ID" value="KAF3324514.1"/>
    <property type="molecule type" value="Genomic_DNA"/>
</dbReference>
<dbReference type="SUPFAM" id="SSF48019">
    <property type="entry name" value="post-AAA+ oligomerization domain-like"/>
    <property type="match status" value="1"/>
</dbReference>
<accession>A0A833QSA3</accession>
<dbReference type="CDD" id="cd18137">
    <property type="entry name" value="HLD_clamp_pol_III_gamma_tau"/>
    <property type="match status" value="1"/>
</dbReference>
<feature type="domain" description="STICHEL DnaA-N-like alpha-beta" evidence="9">
    <location>
        <begin position="661"/>
        <end position="738"/>
    </location>
</feature>
<feature type="region of interest" description="Disordered" evidence="8">
    <location>
        <begin position="188"/>
        <end position="254"/>
    </location>
</feature>
<evidence type="ECO:0000256" key="4">
    <source>
        <dbReference type="ARBA" id="ARBA00022833"/>
    </source>
</evidence>
<gene>
    <name evidence="10" type="ORF">FCM35_KLT10671</name>
</gene>
<dbReference type="FunFam" id="1.10.8.60:FF:000013">
    <property type="entry name" value="DNA polymerase III subunit gamma/tau"/>
    <property type="match status" value="1"/>
</dbReference>
<feature type="compositionally biased region" description="Polar residues" evidence="8">
    <location>
        <begin position="649"/>
        <end position="659"/>
    </location>
</feature>
<dbReference type="InterPro" id="IPR050238">
    <property type="entry name" value="DNA_Rep/Repair_Clamp_Loader"/>
</dbReference>
<dbReference type="GO" id="GO:0046872">
    <property type="term" value="F:metal ion binding"/>
    <property type="evidence" value="ECO:0007669"/>
    <property type="project" value="UniProtKB-KW"/>
</dbReference>
<feature type="region of interest" description="Disordered" evidence="8">
    <location>
        <begin position="1"/>
        <end position="21"/>
    </location>
</feature>
<evidence type="ECO:0000256" key="5">
    <source>
        <dbReference type="ARBA" id="ARBA00022840"/>
    </source>
</evidence>
<dbReference type="Gene3D" id="1.20.272.10">
    <property type="match status" value="1"/>
</dbReference>
<keyword evidence="6 7" id="KW-0175">Coiled coil</keyword>
<feature type="compositionally biased region" description="Basic and acidic residues" evidence="8">
    <location>
        <begin position="12"/>
        <end position="21"/>
    </location>
</feature>
<comment type="similarity">
    <text evidence="1">Belongs to the DnaX/STICHEL family.</text>
</comment>
<evidence type="ECO:0000256" key="1">
    <source>
        <dbReference type="ARBA" id="ARBA00006360"/>
    </source>
</evidence>
<feature type="region of interest" description="Disordered" evidence="8">
    <location>
        <begin position="632"/>
        <end position="659"/>
    </location>
</feature>
<keyword evidence="5" id="KW-0067">ATP-binding</keyword>
<dbReference type="PANTHER" id="PTHR11669">
    <property type="entry name" value="REPLICATION FACTOR C / DNA POLYMERASE III GAMMA-TAU SUBUNIT"/>
    <property type="match status" value="1"/>
</dbReference>
<keyword evidence="11" id="KW-1185">Reference proteome</keyword>
<dbReference type="GO" id="GO:0006281">
    <property type="term" value="P:DNA repair"/>
    <property type="evidence" value="ECO:0007669"/>
    <property type="project" value="TreeGrafter"/>
</dbReference>
<feature type="compositionally biased region" description="Polar residues" evidence="8">
    <location>
        <begin position="1"/>
        <end position="11"/>
    </location>
</feature>
<feature type="region of interest" description="Disordered" evidence="8">
    <location>
        <begin position="58"/>
        <end position="85"/>
    </location>
</feature>
<keyword evidence="3" id="KW-0547">Nucleotide-binding</keyword>
<dbReference type="Proteomes" id="UP000623129">
    <property type="component" value="Unassembled WGS sequence"/>
</dbReference>
<evidence type="ECO:0000256" key="7">
    <source>
        <dbReference type="SAM" id="Coils"/>
    </source>
</evidence>
<dbReference type="InterPro" id="IPR027417">
    <property type="entry name" value="P-loop_NTPase"/>
</dbReference>
<dbReference type="Gene3D" id="1.10.8.60">
    <property type="match status" value="1"/>
</dbReference>
<dbReference type="Pfam" id="PF23007">
    <property type="entry name" value="DnaA_N-like_STI"/>
    <property type="match status" value="1"/>
</dbReference>
<dbReference type="GO" id="GO:0003677">
    <property type="term" value="F:DNA binding"/>
    <property type="evidence" value="ECO:0007669"/>
    <property type="project" value="InterPro"/>
</dbReference>
<dbReference type="GO" id="GO:0003887">
    <property type="term" value="F:DNA-directed DNA polymerase activity"/>
    <property type="evidence" value="ECO:0007669"/>
    <property type="project" value="InterPro"/>
</dbReference>
<feature type="compositionally biased region" description="Polar residues" evidence="8">
    <location>
        <begin position="189"/>
        <end position="202"/>
    </location>
</feature>
<organism evidence="10 11">
    <name type="scientific">Carex littledalei</name>
    <dbReference type="NCBI Taxonomy" id="544730"/>
    <lineage>
        <taxon>Eukaryota</taxon>
        <taxon>Viridiplantae</taxon>
        <taxon>Streptophyta</taxon>
        <taxon>Embryophyta</taxon>
        <taxon>Tracheophyta</taxon>
        <taxon>Spermatophyta</taxon>
        <taxon>Magnoliopsida</taxon>
        <taxon>Liliopsida</taxon>
        <taxon>Poales</taxon>
        <taxon>Cyperaceae</taxon>
        <taxon>Cyperoideae</taxon>
        <taxon>Cariceae</taxon>
        <taxon>Carex</taxon>
        <taxon>Carex subgen. Euthyceras</taxon>
    </lineage>
</organism>
<proteinExistence type="inferred from homology"/>
<dbReference type="Pfam" id="PF13177">
    <property type="entry name" value="DNA_pol3_delta2"/>
    <property type="match status" value="1"/>
</dbReference>
<dbReference type="Gene3D" id="3.40.50.300">
    <property type="entry name" value="P-loop containing nucleotide triphosphate hydrolases"/>
    <property type="match status" value="1"/>
</dbReference>
<feature type="coiled-coil region" evidence="7">
    <location>
        <begin position="559"/>
        <end position="586"/>
    </location>
</feature>
<evidence type="ECO:0000256" key="6">
    <source>
        <dbReference type="ARBA" id="ARBA00023054"/>
    </source>
</evidence>
<dbReference type="GO" id="GO:0005663">
    <property type="term" value="C:DNA replication factor C complex"/>
    <property type="evidence" value="ECO:0007669"/>
    <property type="project" value="TreeGrafter"/>
</dbReference>
<reference evidence="10" key="1">
    <citation type="submission" date="2020-01" db="EMBL/GenBank/DDBJ databases">
        <title>Genome sequence of Kobresia littledalei, the first chromosome-level genome in the family Cyperaceae.</title>
        <authorList>
            <person name="Qu G."/>
        </authorList>
    </citation>
    <scope>NUCLEOTIDE SEQUENCE</scope>
    <source>
        <strain evidence="10">C.B.Clarke</strain>
        <tissue evidence="10">Leaf</tissue>
    </source>
</reference>
<evidence type="ECO:0000259" key="9">
    <source>
        <dbReference type="Pfam" id="PF23007"/>
    </source>
</evidence>
<dbReference type="SUPFAM" id="SSF52540">
    <property type="entry name" value="P-loop containing nucleoside triphosphate hydrolases"/>
    <property type="match status" value="1"/>
</dbReference>
<dbReference type="PANTHER" id="PTHR11669:SF46">
    <property type="entry name" value="PROTEIN STICHEL-LIKE 3"/>
    <property type="match status" value="1"/>
</dbReference>
<dbReference type="OrthoDB" id="1906110at2759"/>
<feature type="compositionally biased region" description="Polar residues" evidence="8">
    <location>
        <begin position="58"/>
        <end position="78"/>
    </location>
</feature>
<dbReference type="GO" id="GO:0006261">
    <property type="term" value="P:DNA-templated DNA replication"/>
    <property type="evidence" value="ECO:0007669"/>
    <property type="project" value="TreeGrafter"/>
</dbReference>
<dbReference type="AlphaFoldDB" id="A0A833QSA3"/>
<feature type="compositionally biased region" description="Polar residues" evidence="8">
    <location>
        <begin position="234"/>
        <end position="254"/>
    </location>
</feature>
<comment type="caution">
    <text evidence="10">The sequence shown here is derived from an EMBL/GenBank/DDBJ whole genome shotgun (WGS) entry which is preliminary data.</text>
</comment>
<evidence type="ECO:0000313" key="11">
    <source>
        <dbReference type="Proteomes" id="UP000623129"/>
    </source>
</evidence>
<name>A0A833QSA3_9POAL</name>
<dbReference type="GO" id="GO:0003689">
    <property type="term" value="F:DNA clamp loader activity"/>
    <property type="evidence" value="ECO:0007669"/>
    <property type="project" value="TreeGrafter"/>
</dbReference>
<evidence type="ECO:0000256" key="3">
    <source>
        <dbReference type="ARBA" id="ARBA00022741"/>
    </source>
</evidence>